<feature type="compositionally biased region" description="Basic residues" evidence="1">
    <location>
        <begin position="193"/>
        <end position="230"/>
    </location>
</feature>
<gene>
    <name evidence="3" type="ORF">BGZ97_004118</name>
</gene>
<feature type="region of interest" description="Disordered" evidence="1">
    <location>
        <begin position="32"/>
        <end position="100"/>
    </location>
</feature>
<dbReference type="Proteomes" id="UP000823405">
    <property type="component" value="Unassembled WGS sequence"/>
</dbReference>
<feature type="compositionally biased region" description="Basic residues" evidence="1">
    <location>
        <begin position="52"/>
        <end position="73"/>
    </location>
</feature>
<comment type="caution">
    <text evidence="3">The sequence shown here is derived from an EMBL/GenBank/DDBJ whole genome shotgun (WGS) entry which is preliminary data.</text>
</comment>
<feature type="chain" id="PRO_5040242958" evidence="2">
    <location>
        <begin position="29"/>
        <end position="1964"/>
    </location>
</feature>
<evidence type="ECO:0000256" key="2">
    <source>
        <dbReference type="SAM" id="SignalP"/>
    </source>
</evidence>
<name>A0A9P6QS90_9FUNG</name>
<feature type="non-terminal residue" evidence="3">
    <location>
        <position position="1964"/>
    </location>
</feature>
<feature type="region of interest" description="Disordered" evidence="1">
    <location>
        <begin position="188"/>
        <end position="233"/>
    </location>
</feature>
<evidence type="ECO:0000313" key="3">
    <source>
        <dbReference type="EMBL" id="KAG0298304.1"/>
    </source>
</evidence>
<feature type="compositionally biased region" description="Basic residues" evidence="1">
    <location>
        <begin position="83"/>
        <end position="100"/>
    </location>
</feature>
<accession>A0A9P6QS90</accession>
<proteinExistence type="predicted"/>
<evidence type="ECO:0000256" key="1">
    <source>
        <dbReference type="SAM" id="MobiDB-lite"/>
    </source>
</evidence>
<keyword evidence="2" id="KW-0732">Signal</keyword>
<evidence type="ECO:0000313" key="4">
    <source>
        <dbReference type="Proteomes" id="UP000823405"/>
    </source>
</evidence>
<reference evidence="3" key="1">
    <citation type="journal article" date="2020" name="Fungal Divers.">
        <title>Resolving the Mortierellaceae phylogeny through synthesis of multi-gene phylogenetics and phylogenomics.</title>
        <authorList>
            <person name="Vandepol N."/>
            <person name="Liber J."/>
            <person name="Desiro A."/>
            <person name="Na H."/>
            <person name="Kennedy M."/>
            <person name="Barry K."/>
            <person name="Grigoriev I.V."/>
            <person name="Miller A.N."/>
            <person name="O'Donnell K."/>
            <person name="Stajich J.E."/>
            <person name="Bonito G."/>
        </authorList>
    </citation>
    <scope>NUCLEOTIDE SEQUENCE</scope>
    <source>
        <strain evidence="3">NVP60</strain>
    </source>
</reference>
<organism evidence="3 4">
    <name type="scientific">Linnemannia gamsii</name>
    <dbReference type="NCBI Taxonomy" id="64522"/>
    <lineage>
        <taxon>Eukaryota</taxon>
        <taxon>Fungi</taxon>
        <taxon>Fungi incertae sedis</taxon>
        <taxon>Mucoromycota</taxon>
        <taxon>Mortierellomycotina</taxon>
        <taxon>Mortierellomycetes</taxon>
        <taxon>Mortierellales</taxon>
        <taxon>Mortierellaceae</taxon>
        <taxon>Linnemannia</taxon>
    </lineage>
</organism>
<protein>
    <submittedName>
        <fullName evidence="3">Uncharacterized protein</fullName>
    </submittedName>
</protein>
<keyword evidence="4" id="KW-1185">Reference proteome</keyword>
<dbReference type="OrthoDB" id="2447511at2759"/>
<feature type="signal peptide" evidence="2">
    <location>
        <begin position="1"/>
        <end position="28"/>
    </location>
</feature>
<dbReference type="EMBL" id="JAAAIN010002001">
    <property type="protein sequence ID" value="KAG0298304.1"/>
    <property type="molecule type" value="Genomic_DNA"/>
</dbReference>
<sequence>MKVLRTRLASLLVVVSAGSLALLQSASGLAGVSEANTNPATKGLYRRDLGGGHRKNHQHHGHPSHADHLHKHHEKEGKDKKDGPHHKAKDKHRHRKHKKPNLPIYKISLVCNKVVVDSIWCPVRPTGLSFLPSSHAMNNGAATVYINMQEPCSKDLPPLCSAALAMAMTDDSKTANLSDDSVVVAKAEGNHDLRKRNRHSRRGHQGHGQHRHTTQKRRHGHHKHKHNQHCHNHDKDKHLYKDLCVAVGDFCGNKLYGCDFVTTTQYRCDAIGERPRPIVEDSASCGGTNACLCPAFPISLLCGSDLPKECNAKPNTIYHCPNGKGTKPEELTECKPGTVCNNKETPIGAACGGKICECPGDKEVCSTAFPDSCGLDNNAIYMCTSSGKPEKIQDCNNDEACVILSDGAVCTKNDCKCPTDGNVCGSVFPQACKIPTGDIYSCIKGKDPVLTEDCGTGGCIATKGWSMAAAVAVFQGAAASDKCVANPCKCQERGDVCGSTFPEECKFPKDTLYECSGNGATPTEKINCAEDMCIPTAGDDTCERDPCVCKDGDLTCGSAFPRECELDPNTMYKCVGATSIPEVEKVCDPQCVEKEGPDGCGPNEYECKCKDSSDICGSQFPSRCNYSPDSLYKCSGNGSEASRPKPCSHGPCLVLDGDDKCTPDPCLCKEAKKAVCGKSFGDRCDVDEGTLYECSSAGAMPKPIEECKAGCEEGAGDSGDVCKDPCVCHTSSKKKLCGSELPEDCKADKNTIYHCPNGEGSKPLLIGHCKPGLECIREKESDDASCGANNCECNGDEDVCSNSFPEKCRLDPHTIYKCSTSGKPIKVTSCKEGEACITVSDGPICRPDDCKCISDGVVCGDAFPAKCNLRMDALYDCKKGEDPIFKIECDKPGRCFASKASISAASVFKATADDKCADGCTCGDKGTVCTSTFPPECNLPINSIMECSGSGAKPTDLQRCEDSHCIVANGNDRCSNDKCTCSGESPVCGSDLPKECNAKSNTIYHCPGGRDTEPEELTQCKPGTICIEMDDPSDAICGVDNCECFGDHEVCSTVFPDSCGFDKNSIYKCTSSGEPEKTQDCHDDESCVTLSEGVACAKNDCKCPADGDVCGAVFPHHCRIPSGNIYSCVKGRDPVLTDDCRSGECIATKGSSMAATAAIFQGATATDMCLEDPCRCQEEKLACGSTFLKECKLSKDTLYECTNIGGIPQEIEKCDVNKCIISAGDNRCDGGLCACKDGDLTCGSAFPTECNLDPKTLYSCTKAGVKPTFGKICMTECIEKEGPDECNPDAKECQCQDNYDICGSVFPSYCKHDVDTLYRCSGKGTKPSDPTPCTRGPCIVHQGNDECSDPCVCQEAKESVCGVNFDMSCGLDDGTLHECSSPGAKPKPIEKCKAGCEEGKGDSSHVCKDPCVCPTSQEMRVCGSELPAECKADKNAVYLCPGGERSKPSMIGHCMPGVECVRERASDDASCGTHNCDCVGNHEVCSDFFPTKCGLEPNTVYKCTANGKHEKVASCNEGEVCITVSDGSICRIDDCKCLSDGPTCGEAFPPDCNIPTEALYDCEKGKEPILKSTCEQPGRCSASKSSVSAAAVFKATSDDKCVDGCTCEAKETCSGPGTTPTNPQICENDACIVNIGNDRCSNDKCTCMRSGLVCGSELPAECNPNSNTVYSCAGQGSRPEALAECKPGTECIPRDGTPSAVCGSKKCDCYGHNIVCSESFPESCGLDKNSIYQCTLSGRAEKVQDCEKGQCVQLADGAVCYIDECKCPADGDVCGAVFPLDCKIPTDNIYTCVNGEDPVHKERCPAGCNVAVGVFLNLKPAKSAFEAMDSTDKCTEDPCKCNSKGLICGSGYPEKCGYDKDTLYECTGLEETPTEKEKCSAGKVCGTYLPEECRADINAVYDCSAGADTTPIEIGLCPPGVECVDGAGSNDAICGSFNCDCFGDLVVCSNSFPEKCGLQPNTVY</sequence>